<dbReference type="InterPro" id="IPR015424">
    <property type="entry name" value="PyrdxlP-dep_Trfase"/>
</dbReference>
<keyword evidence="3" id="KW-0805">Transcription regulation</keyword>
<evidence type="ECO:0000256" key="1">
    <source>
        <dbReference type="ARBA" id="ARBA00005384"/>
    </source>
</evidence>
<dbReference type="InterPro" id="IPR051446">
    <property type="entry name" value="HTH_trans_reg/aminotransferase"/>
</dbReference>
<dbReference type="PANTHER" id="PTHR46577">
    <property type="entry name" value="HTH-TYPE TRANSCRIPTIONAL REGULATORY PROTEIN GABR"/>
    <property type="match status" value="1"/>
</dbReference>
<organism evidence="7 8">
    <name type="scientific">Shewanella atlantica</name>
    <dbReference type="NCBI Taxonomy" id="271099"/>
    <lineage>
        <taxon>Bacteria</taxon>
        <taxon>Pseudomonadati</taxon>
        <taxon>Pseudomonadota</taxon>
        <taxon>Gammaproteobacteria</taxon>
        <taxon>Alteromonadales</taxon>
        <taxon>Shewanellaceae</taxon>
        <taxon>Shewanella</taxon>
    </lineage>
</organism>
<evidence type="ECO:0000313" key="7">
    <source>
        <dbReference type="EMBL" id="RTR31277.1"/>
    </source>
</evidence>
<name>A0A3S0IFE5_9GAMM</name>
<dbReference type="SUPFAM" id="SSF53383">
    <property type="entry name" value="PLP-dependent transferases"/>
    <property type="match status" value="1"/>
</dbReference>
<dbReference type="CDD" id="cd00609">
    <property type="entry name" value="AAT_like"/>
    <property type="match status" value="1"/>
</dbReference>
<keyword evidence="5" id="KW-0804">Transcription</keyword>
<gene>
    <name evidence="7" type="ORF">EKG39_14545</name>
</gene>
<keyword evidence="7" id="KW-0808">Transferase</keyword>
<dbReference type="EMBL" id="RXNV01000006">
    <property type="protein sequence ID" value="RTR31277.1"/>
    <property type="molecule type" value="Genomic_DNA"/>
</dbReference>
<proteinExistence type="inferred from homology"/>
<dbReference type="GO" id="GO:0003677">
    <property type="term" value="F:DNA binding"/>
    <property type="evidence" value="ECO:0007669"/>
    <property type="project" value="UniProtKB-KW"/>
</dbReference>
<evidence type="ECO:0000313" key="8">
    <source>
        <dbReference type="Proteomes" id="UP000282060"/>
    </source>
</evidence>
<dbReference type="PANTHER" id="PTHR46577:SF1">
    <property type="entry name" value="HTH-TYPE TRANSCRIPTIONAL REGULATORY PROTEIN GABR"/>
    <property type="match status" value="1"/>
</dbReference>
<dbReference type="InterPro" id="IPR000524">
    <property type="entry name" value="Tscrpt_reg_HTH_GntR"/>
</dbReference>
<dbReference type="SMART" id="SM00345">
    <property type="entry name" value="HTH_GNTR"/>
    <property type="match status" value="1"/>
</dbReference>
<dbReference type="Gene3D" id="1.10.10.10">
    <property type="entry name" value="Winged helix-like DNA-binding domain superfamily/Winged helix DNA-binding domain"/>
    <property type="match status" value="1"/>
</dbReference>
<dbReference type="SUPFAM" id="SSF46785">
    <property type="entry name" value="Winged helix' DNA-binding domain"/>
    <property type="match status" value="1"/>
</dbReference>
<keyword evidence="2" id="KW-0663">Pyridoxal phosphate</keyword>
<evidence type="ECO:0000256" key="3">
    <source>
        <dbReference type="ARBA" id="ARBA00023015"/>
    </source>
</evidence>
<dbReference type="OrthoDB" id="9804020at2"/>
<dbReference type="InterPro" id="IPR036388">
    <property type="entry name" value="WH-like_DNA-bd_sf"/>
</dbReference>
<dbReference type="Gene3D" id="3.90.1150.10">
    <property type="entry name" value="Aspartate Aminotransferase, domain 1"/>
    <property type="match status" value="1"/>
</dbReference>
<comment type="similarity">
    <text evidence="1">In the C-terminal section; belongs to the class-I pyridoxal-phosphate-dependent aminotransferase family.</text>
</comment>
<feature type="domain" description="HTH gntR-type" evidence="6">
    <location>
        <begin position="3"/>
        <end position="74"/>
    </location>
</feature>
<keyword evidence="7" id="KW-0032">Aminotransferase</keyword>
<dbReference type="InterPro" id="IPR015422">
    <property type="entry name" value="PyrdxlP-dep_Trfase_small"/>
</dbReference>
<dbReference type="InterPro" id="IPR015421">
    <property type="entry name" value="PyrdxlP-dep_Trfase_major"/>
</dbReference>
<dbReference type="PROSITE" id="PS50949">
    <property type="entry name" value="HTH_GNTR"/>
    <property type="match status" value="1"/>
</dbReference>
<protein>
    <submittedName>
        <fullName evidence="7">PLP-dependent aminotransferase family protein</fullName>
    </submittedName>
</protein>
<dbReference type="GO" id="GO:0030170">
    <property type="term" value="F:pyridoxal phosphate binding"/>
    <property type="evidence" value="ECO:0007669"/>
    <property type="project" value="InterPro"/>
</dbReference>
<keyword evidence="8" id="KW-1185">Reference proteome</keyword>
<comment type="caution">
    <text evidence="7">The sequence shown here is derived from an EMBL/GenBank/DDBJ whole genome shotgun (WGS) entry which is preliminary data.</text>
</comment>
<dbReference type="GO" id="GO:0003700">
    <property type="term" value="F:DNA-binding transcription factor activity"/>
    <property type="evidence" value="ECO:0007669"/>
    <property type="project" value="InterPro"/>
</dbReference>
<evidence type="ECO:0000256" key="2">
    <source>
        <dbReference type="ARBA" id="ARBA00022898"/>
    </source>
</evidence>
<dbReference type="Pfam" id="PF00155">
    <property type="entry name" value="Aminotran_1_2"/>
    <property type="match status" value="1"/>
</dbReference>
<dbReference type="GO" id="GO:0008483">
    <property type="term" value="F:transaminase activity"/>
    <property type="evidence" value="ECO:0007669"/>
    <property type="project" value="UniProtKB-KW"/>
</dbReference>
<evidence type="ECO:0000256" key="4">
    <source>
        <dbReference type="ARBA" id="ARBA00023125"/>
    </source>
</evidence>
<dbReference type="AlphaFoldDB" id="A0A3S0IFE5"/>
<dbReference type="InterPro" id="IPR004839">
    <property type="entry name" value="Aminotransferase_I/II_large"/>
</dbReference>
<accession>A0A3S0IFE5</accession>
<dbReference type="Proteomes" id="UP000282060">
    <property type="component" value="Unassembled WGS sequence"/>
</dbReference>
<keyword evidence="4" id="KW-0238">DNA-binding</keyword>
<dbReference type="CDD" id="cd07377">
    <property type="entry name" value="WHTH_GntR"/>
    <property type="match status" value="1"/>
</dbReference>
<dbReference type="Gene3D" id="3.40.640.10">
    <property type="entry name" value="Type I PLP-dependent aspartate aminotransferase-like (Major domain)"/>
    <property type="match status" value="1"/>
</dbReference>
<dbReference type="InterPro" id="IPR036390">
    <property type="entry name" value="WH_DNA-bd_sf"/>
</dbReference>
<reference evidence="7 8" key="1">
    <citation type="submission" date="2018-12" db="EMBL/GenBank/DDBJ databases">
        <authorList>
            <person name="Yu L."/>
        </authorList>
    </citation>
    <scope>NUCLEOTIDE SEQUENCE [LARGE SCALE GENOMIC DNA]</scope>
    <source>
        <strain evidence="7 8">HAW-EB5</strain>
    </source>
</reference>
<dbReference type="RefSeq" id="WP_126506475.1">
    <property type="nucleotide sequence ID" value="NZ_RXNV01000006.1"/>
</dbReference>
<evidence type="ECO:0000256" key="5">
    <source>
        <dbReference type="ARBA" id="ARBA00023163"/>
    </source>
</evidence>
<sequence length="482" mass="53825">MAQFKYRKIVDEVIRSIELGVVSDQEGGGKLHSVRECAKMNEVGVSTVIQAYHELERLGWIYAKPKRGYFVSPRRGLLQPDYGCKVNRGHAGQDLASAVQYSFNDPDILPLSCTAPSTVIDNELVLNRLHRQVLKHRPYKLMMQDPIEGIAELREEICRHLLRSGQVFSLQQVLVTNGRQEGLLLALTAAQAIGKTVAVESPVSFYFQAILKQFNADVIEVPMQGKYEDELALLSQAYETQPFDTYLVNPSFADPTGRLLSNEDKLALIDWAAAHHVTLIEYDRSELYFGGIRPATIASLVNESTACKVISIGDFYDTISPSISLGYLLCINTFDACQFAKQTVAEEPGMALQHMVSNLLGSGKYQKLLFKLREQIRCNYQKSINLLTPVLGESLYMSQPDGGPCLWFKLPGGLSSEALWAKVIESKLSIAPGAMFSFNHSYDDYFRITYALPWDEKMESGVLRLGEIIRDYIEGANSGRAV</sequence>
<evidence type="ECO:0000259" key="6">
    <source>
        <dbReference type="PROSITE" id="PS50949"/>
    </source>
</evidence>